<feature type="region of interest" description="Disordered" evidence="1">
    <location>
        <begin position="108"/>
        <end position="155"/>
    </location>
</feature>
<evidence type="ECO:0000313" key="2">
    <source>
        <dbReference type="EMBL" id="EFN74630.1"/>
    </source>
</evidence>
<feature type="compositionally biased region" description="Basic and acidic residues" evidence="1">
    <location>
        <begin position="117"/>
        <end position="155"/>
    </location>
</feature>
<organism evidence="3">
    <name type="scientific">Camponotus floridanus</name>
    <name type="common">Florida carpenter ant</name>
    <dbReference type="NCBI Taxonomy" id="104421"/>
    <lineage>
        <taxon>Eukaryota</taxon>
        <taxon>Metazoa</taxon>
        <taxon>Ecdysozoa</taxon>
        <taxon>Arthropoda</taxon>
        <taxon>Hexapoda</taxon>
        <taxon>Insecta</taxon>
        <taxon>Pterygota</taxon>
        <taxon>Neoptera</taxon>
        <taxon>Endopterygota</taxon>
        <taxon>Hymenoptera</taxon>
        <taxon>Apocrita</taxon>
        <taxon>Aculeata</taxon>
        <taxon>Formicoidea</taxon>
        <taxon>Formicidae</taxon>
        <taxon>Formicinae</taxon>
        <taxon>Camponotus</taxon>
    </lineage>
</organism>
<reference evidence="2 3" key="1">
    <citation type="journal article" date="2010" name="Science">
        <title>Genomic comparison of the ants Camponotus floridanus and Harpegnathos saltator.</title>
        <authorList>
            <person name="Bonasio R."/>
            <person name="Zhang G."/>
            <person name="Ye C."/>
            <person name="Mutti N.S."/>
            <person name="Fang X."/>
            <person name="Qin N."/>
            <person name="Donahue G."/>
            <person name="Yang P."/>
            <person name="Li Q."/>
            <person name="Li C."/>
            <person name="Zhang P."/>
            <person name="Huang Z."/>
            <person name="Berger S.L."/>
            <person name="Reinberg D."/>
            <person name="Wang J."/>
            <person name="Liebig J."/>
        </authorList>
    </citation>
    <scope>NUCLEOTIDE SEQUENCE [LARGE SCALE GENOMIC DNA]</scope>
    <source>
        <strain evidence="3">C129</strain>
    </source>
</reference>
<keyword evidence="3" id="KW-1185">Reference proteome</keyword>
<protein>
    <submittedName>
        <fullName evidence="2">Uncharacterized protein</fullName>
    </submittedName>
</protein>
<name>E1ZW08_CAMFO</name>
<proteinExistence type="predicted"/>
<sequence>MSNRPLRQPYLLCDTSAPLPAVTYRKSLILGFVDETEITLSDPYLRKPNSKQIINLGFYLNRKKNPQLRRSVELNKPCVVVAHGYEAMLSTAESMMIDIHDNVGRNMTRRGKKKKRLEAAEKGRNEKKGVREAKKASRGDGRVEPQKRNINRETDGVMGINWRRVSLSLNPPLPRRGVCACHARPNTPSARRSIDPRPSLTPYSTDSATPHAEGRNEGEMLLDKINTSMYGIMSKAYLKNFPKHYNKCFGKLLRQATRICKTFLFFSRKYRSFGNLGLSLSRKMGRVVIVVVVIYEHHSHCVITQSALLKQVRYMLQYLAMYLSQGEILCQKEQKAMTLIHHAYFNIHVIKLLFCRFYDEVRYYMAIHYYYYCTTRLPDRLERLGAGDKTDKSQDFLSHMIIKPEFITFWPSIIFLEEGVALACVFRTVFLNVKSPFATAIFVMRHECLSTSAVVTTCQHTLGPIGCEPVSRSGWVRFSVASSLFDPGKPVYEREIAFESRFGVAFPGKRRSLSSLLPPPPFAERASSSGGGLPRGFTTITQGWPDTHRRLAHDSFGNFAVRNAKSGTSE</sequence>
<accession>E1ZW08</accession>
<dbReference type="EMBL" id="GL434713">
    <property type="protein sequence ID" value="EFN74630.1"/>
    <property type="molecule type" value="Genomic_DNA"/>
</dbReference>
<evidence type="ECO:0000313" key="3">
    <source>
        <dbReference type="Proteomes" id="UP000000311"/>
    </source>
</evidence>
<gene>
    <name evidence="2" type="ORF">EAG_15950</name>
</gene>
<dbReference type="InParanoid" id="E1ZW08"/>
<dbReference type="AlphaFoldDB" id="E1ZW08"/>
<evidence type="ECO:0000256" key="1">
    <source>
        <dbReference type="SAM" id="MobiDB-lite"/>
    </source>
</evidence>
<dbReference type="Proteomes" id="UP000000311">
    <property type="component" value="Unassembled WGS sequence"/>
</dbReference>
<feature type="region of interest" description="Disordered" evidence="1">
    <location>
        <begin position="516"/>
        <end position="537"/>
    </location>
</feature>
<feature type="region of interest" description="Disordered" evidence="1">
    <location>
        <begin position="184"/>
        <end position="215"/>
    </location>
</feature>